<feature type="domain" description="WD-like" evidence="1">
    <location>
        <begin position="1"/>
        <end position="71"/>
    </location>
</feature>
<evidence type="ECO:0000313" key="3">
    <source>
        <dbReference type="Proteomes" id="UP001221142"/>
    </source>
</evidence>
<proteinExistence type="predicted"/>
<evidence type="ECO:0000259" key="1">
    <source>
        <dbReference type="Pfam" id="PF20493"/>
    </source>
</evidence>
<organism evidence="2 3">
    <name type="scientific">Roridomyces roridus</name>
    <dbReference type="NCBI Taxonomy" id="1738132"/>
    <lineage>
        <taxon>Eukaryota</taxon>
        <taxon>Fungi</taxon>
        <taxon>Dikarya</taxon>
        <taxon>Basidiomycota</taxon>
        <taxon>Agaricomycotina</taxon>
        <taxon>Agaricomycetes</taxon>
        <taxon>Agaricomycetidae</taxon>
        <taxon>Agaricales</taxon>
        <taxon>Marasmiineae</taxon>
        <taxon>Mycenaceae</taxon>
        <taxon>Roridomyces</taxon>
    </lineage>
</organism>
<feature type="non-terminal residue" evidence="2">
    <location>
        <position position="1"/>
    </location>
</feature>
<evidence type="ECO:0000313" key="2">
    <source>
        <dbReference type="EMBL" id="KAJ7615956.1"/>
    </source>
</evidence>
<dbReference type="Pfam" id="PF20493">
    <property type="entry name" value="WD-like_fungi"/>
    <property type="match status" value="1"/>
</dbReference>
<protein>
    <recommendedName>
        <fullName evidence="1">WD-like domain-containing protein</fullName>
    </recommendedName>
</protein>
<dbReference type="EMBL" id="JARKIF010000023">
    <property type="protein sequence ID" value="KAJ7615956.1"/>
    <property type="molecule type" value="Genomic_DNA"/>
</dbReference>
<accession>A0AAD7FEV1</accession>
<sequence length="71" mass="7329">SPRSICQTVNGNQCCVSWANAVSGLIQLDLVSAANDVLNDCGGNDISGLTRNTNLNGICTTQCLSNRPSGC</sequence>
<dbReference type="InterPro" id="IPR046925">
    <property type="entry name" value="WD-like_fungi"/>
</dbReference>
<dbReference type="AlphaFoldDB" id="A0AAD7FEV1"/>
<gene>
    <name evidence="2" type="ORF">FB45DRAFT_680231</name>
</gene>
<comment type="caution">
    <text evidence="2">The sequence shown here is derived from an EMBL/GenBank/DDBJ whole genome shotgun (WGS) entry which is preliminary data.</text>
</comment>
<feature type="non-terminal residue" evidence="2">
    <location>
        <position position="71"/>
    </location>
</feature>
<dbReference type="Proteomes" id="UP001221142">
    <property type="component" value="Unassembled WGS sequence"/>
</dbReference>
<keyword evidence="3" id="KW-1185">Reference proteome</keyword>
<reference evidence="2" key="1">
    <citation type="submission" date="2023-03" db="EMBL/GenBank/DDBJ databases">
        <title>Massive genome expansion in bonnet fungi (Mycena s.s.) driven by repeated elements and novel gene families across ecological guilds.</title>
        <authorList>
            <consortium name="Lawrence Berkeley National Laboratory"/>
            <person name="Harder C.B."/>
            <person name="Miyauchi S."/>
            <person name="Viragh M."/>
            <person name="Kuo A."/>
            <person name="Thoen E."/>
            <person name="Andreopoulos B."/>
            <person name="Lu D."/>
            <person name="Skrede I."/>
            <person name="Drula E."/>
            <person name="Henrissat B."/>
            <person name="Morin E."/>
            <person name="Kohler A."/>
            <person name="Barry K."/>
            <person name="LaButti K."/>
            <person name="Morin E."/>
            <person name="Salamov A."/>
            <person name="Lipzen A."/>
            <person name="Mereny Z."/>
            <person name="Hegedus B."/>
            <person name="Baldrian P."/>
            <person name="Stursova M."/>
            <person name="Weitz H."/>
            <person name="Taylor A."/>
            <person name="Grigoriev I.V."/>
            <person name="Nagy L.G."/>
            <person name="Martin F."/>
            <person name="Kauserud H."/>
        </authorList>
    </citation>
    <scope>NUCLEOTIDE SEQUENCE</scope>
    <source>
        <strain evidence="2">9284</strain>
    </source>
</reference>
<name>A0AAD7FEV1_9AGAR</name>